<reference evidence="3" key="1">
    <citation type="submission" date="2022-11" db="UniProtKB">
        <authorList>
            <consortium name="WormBaseParasite"/>
        </authorList>
    </citation>
    <scope>IDENTIFICATION</scope>
</reference>
<protein>
    <submittedName>
        <fullName evidence="3">DUF4460 domain-containing protein</fullName>
    </submittedName>
</protein>
<evidence type="ECO:0000313" key="2">
    <source>
        <dbReference type="Proteomes" id="UP000887563"/>
    </source>
</evidence>
<dbReference type="WBParaSite" id="Minc3s06227g39524">
    <property type="protein sequence ID" value="Minc3s06227g39524"/>
    <property type="gene ID" value="Minc3s06227g39524"/>
</dbReference>
<dbReference type="Proteomes" id="UP000887563">
    <property type="component" value="Unplaced"/>
</dbReference>
<dbReference type="AlphaFoldDB" id="A0A914NGB6"/>
<dbReference type="Pfam" id="PF14687">
    <property type="entry name" value="DUF4460"/>
    <property type="match status" value="1"/>
</dbReference>
<organism evidence="2 3">
    <name type="scientific">Meloidogyne incognita</name>
    <name type="common">Southern root-knot nematode worm</name>
    <name type="synonym">Oxyuris incognita</name>
    <dbReference type="NCBI Taxonomy" id="6306"/>
    <lineage>
        <taxon>Eukaryota</taxon>
        <taxon>Metazoa</taxon>
        <taxon>Ecdysozoa</taxon>
        <taxon>Nematoda</taxon>
        <taxon>Chromadorea</taxon>
        <taxon>Rhabditida</taxon>
        <taxon>Tylenchina</taxon>
        <taxon>Tylenchomorpha</taxon>
        <taxon>Tylenchoidea</taxon>
        <taxon>Meloidogynidae</taxon>
        <taxon>Meloidogyninae</taxon>
        <taxon>Meloidogyne</taxon>
        <taxon>Meloidogyne incognita group</taxon>
    </lineage>
</organism>
<dbReference type="InterPro" id="IPR028031">
    <property type="entry name" value="DUF4460"/>
</dbReference>
<evidence type="ECO:0000313" key="3">
    <source>
        <dbReference type="WBParaSite" id="Minc3s06227g39524"/>
    </source>
</evidence>
<sequence length="78" mass="9159">MCPNTLRFLRNFPNVCVTQHCLFSAKEAAIALRPFYFAVHPDRFAQEPDIQTRNERALQVFDYNLSVEFGNFKNLDFD</sequence>
<accession>A0A914NGB6</accession>
<evidence type="ECO:0000259" key="1">
    <source>
        <dbReference type="Pfam" id="PF14687"/>
    </source>
</evidence>
<keyword evidence="2" id="KW-1185">Reference proteome</keyword>
<name>A0A914NGB6_MELIC</name>
<proteinExistence type="predicted"/>
<feature type="domain" description="DUF4460" evidence="1">
    <location>
        <begin position="24"/>
        <end position="61"/>
    </location>
</feature>